<dbReference type="SUPFAM" id="SSF53850">
    <property type="entry name" value="Periplasmic binding protein-like II"/>
    <property type="match status" value="1"/>
</dbReference>
<name>A0ABV6YEK5_9HYPH</name>
<dbReference type="PIRSF" id="PIRSF002741">
    <property type="entry name" value="MppA"/>
    <property type="match status" value="1"/>
</dbReference>
<dbReference type="Gene3D" id="3.90.76.10">
    <property type="entry name" value="Dipeptide-binding Protein, Domain 1"/>
    <property type="match status" value="1"/>
</dbReference>
<comment type="similarity">
    <text evidence="2">Belongs to the bacterial solute-binding protein 5 family.</text>
</comment>
<gene>
    <name evidence="7" type="ORF">ACETIH_24090</name>
</gene>
<dbReference type="InterPro" id="IPR000914">
    <property type="entry name" value="SBP_5_dom"/>
</dbReference>
<dbReference type="RefSeq" id="WP_203271050.1">
    <property type="nucleotide sequence ID" value="NZ_JAFBID010000009.1"/>
</dbReference>
<feature type="domain" description="Solute-binding protein family 5" evidence="6">
    <location>
        <begin position="68"/>
        <end position="448"/>
    </location>
</feature>
<protein>
    <submittedName>
        <fullName evidence="7">Peptide ABC transporter substrate-binding protein</fullName>
    </submittedName>
</protein>
<dbReference type="CDD" id="cd08504">
    <property type="entry name" value="PBP2_OppA"/>
    <property type="match status" value="1"/>
</dbReference>
<reference evidence="7 8" key="1">
    <citation type="submission" date="2024-09" db="EMBL/GenBank/DDBJ databases">
        <title>Nodulacao em especies de Leguminosae Basais da Amazonia e Caracterizacao dos Rizobios e Bacterias Associadas aos Nodulos.</title>
        <authorList>
            <person name="Jambeiro I.C.A."/>
            <person name="Lopes I.S."/>
            <person name="Aguiar E.R.G.R."/>
            <person name="Santos A.F.J."/>
            <person name="Dos Santos J.M.F."/>
            <person name="Gross E."/>
        </authorList>
    </citation>
    <scope>NUCLEOTIDE SEQUENCE [LARGE SCALE GENOMIC DNA]</scope>
    <source>
        <strain evidence="7 8">BRUESC1165</strain>
    </source>
</reference>
<dbReference type="Gene3D" id="3.10.105.10">
    <property type="entry name" value="Dipeptide-binding Protein, Domain 3"/>
    <property type="match status" value="1"/>
</dbReference>
<evidence type="ECO:0000259" key="6">
    <source>
        <dbReference type="Pfam" id="PF00496"/>
    </source>
</evidence>
<feature type="chain" id="PRO_5047341693" evidence="5">
    <location>
        <begin position="25"/>
        <end position="530"/>
    </location>
</feature>
<proteinExistence type="inferred from homology"/>
<accession>A0ABV6YEK5</accession>
<organism evidence="7 8">
    <name type="scientific">Microvirga arabica</name>
    <dbReference type="NCBI Taxonomy" id="1128671"/>
    <lineage>
        <taxon>Bacteria</taxon>
        <taxon>Pseudomonadati</taxon>
        <taxon>Pseudomonadota</taxon>
        <taxon>Alphaproteobacteria</taxon>
        <taxon>Hyphomicrobiales</taxon>
        <taxon>Methylobacteriaceae</taxon>
        <taxon>Microvirga</taxon>
    </lineage>
</organism>
<keyword evidence="4 5" id="KW-0732">Signal</keyword>
<sequence>MSSWLKRTALAAAATVAFSSFAVAQVVYHRGNDGEPETLDAHKTSTVGESHVLRDLYEGLVIKNNKGEVVPGVAEKWEMADDGKTYRFTLRANAKWSNGDPLKASDFVFAYRRIMNPETGAKYANILYPILNAEKVNKGQAKPEELGVKAVDDRTLEIRLEQPTPYFIEQLTHQTGLPIHQASVEKFGKDYVKPGNLVSNGAYTLAEFVPNSHIKVVKNPNFHDAASVKIDQVMFYPISDLAAAVRRFQAGELHSTPDIPADQVKALKERFGKQVVIGPYLGVYALPVNSSKPPFDDVRVRKALSMAIDREFIAEQIWGGTMLPAYSFVPPGIGNYGKPAQAEYASMSPIDREDKAKAMLKEAGYGPGGKPLKVEIRYNTTDNNRNTVVAIADQWKALGVETSFINTDSKTHFAHLRDGGDFDVARYGWIGDYSDPQNFLFLLESDNKGFNYGKWKNAQFDDLMKNKAAKEGDLKKRADYLLQAEQIFMKEEPWIPLLHYSTKNLVSDKLVGFNQNISGVYPSRFLSLKQ</sequence>
<evidence type="ECO:0000256" key="3">
    <source>
        <dbReference type="ARBA" id="ARBA00022448"/>
    </source>
</evidence>
<evidence type="ECO:0000313" key="8">
    <source>
        <dbReference type="Proteomes" id="UP001593940"/>
    </source>
</evidence>
<comment type="subcellular location">
    <subcellularLocation>
        <location evidence="1">Periplasm</location>
    </subcellularLocation>
</comment>
<evidence type="ECO:0000256" key="1">
    <source>
        <dbReference type="ARBA" id="ARBA00004418"/>
    </source>
</evidence>
<keyword evidence="8" id="KW-1185">Reference proteome</keyword>
<evidence type="ECO:0000256" key="4">
    <source>
        <dbReference type="ARBA" id="ARBA00022729"/>
    </source>
</evidence>
<dbReference type="PANTHER" id="PTHR30290:SF10">
    <property type="entry name" value="PERIPLASMIC OLIGOPEPTIDE-BINDING PROTEIN-RELATED"/>
    <property type="match status" value="1"/>
</dbReference>
<dbReference type="EMBL" id="JBHOMY010000119">
    <property type="protein sequence ID" value="MFC1459723.1"/>
    <property type="molecule type" value="Genomic_DNA"/>
</dbReference>
<dbReference type="Gene3D" id="3.40.190.10">
    <property type="entry name" value="Periplasmic binding protein-like II"/>
    <property type="match status" value="1"/>
</dbReference>
<comment type="caution">
    <text evidence="7">The sequence shown here is derived from an EMBL/GenBank/DDBJ whole genome shotgun (WGS) entry which is preliminary data.</text>
</comment>
<dbReference type="InterPro" id="IPR039424">
    <property type="entry name" value="SBP_5"/>
</dbReference>
<dbReference type="PANTHER" id="PTHR30290">
    <property type="entry name" value="PERIPLASMIC BINDING COMPONENT OF ABC TRANSPORTER"/>
    <property type="match status" value="1"/>
</dbReference>
<dbReference type="Proteomes" id="UP001593940">
    <property type="component" value="Unassembled WGS sequence"/>
</dbReference>
<dbReference type="InterPro" id="IPR030678">
    <property type="entry name" value="Peptide/Ni-bd"/>
</dbReference>
<evidence type="ECO:0000313" key="7">
    <source>
        <dbReference type="EMBL" id="MFC1459723.1"/>
    </source>
</evidence>
<feature type="signal peptide" evidence="5">
    <location>
        <begin position="1"/>
        <end position="24"/>
    </location>
</feature>
<evidence type="ECO:0000256" key="2">
    <source>
        <dbReference type="ARBA" id="ARBA00005695"/>
    </source>
</evidence>
<keyword evidence="3" id="KW-0813">Transport</keyword>
<dbReference type="Pfam" id="PF00496">
    <property type="entry name" value="SBP_bac_5"/>
    <property type="match status" value="1"/>
</dbReference>
<evidence type="ECO:0000256" key="5">
    <source>
        <dbReference type="SAM" id="SignalP"/>
    </source>
</evidence>